<keyword evidence="3" id="KW-1185">Reference proteome</keyword>
<keyword evidence="1" id="KW-0732">Signal</keyword>
<organism evidence="2 3">
    <name type="scientific">Polaribacter marinivivus</name>
    <dbReference type="NCBI Taxonomy" id="1524260"/>
    <lineage>
        <taxon>Bacteria</taxon>
        <taxon>Pseudomonadati</taxon>
        <taxon>Bacteroidota</taxon>
        <taxon>Flavobacteriia</taxon>
        <taxon>Flavobacteriales</taxon>
        <taxon>Flavobacteriaceae</taxon>
    </lineage>
</organism>
<protein>
    <submittedName>
        <fullName evidence="2">Uncharacterized protein</fullName>
    </submittedName>
</protein>
<sequence length="182" mass="21404">MKILKFTTFALFMSISTIFAQSDDGNPKISDNWTVKEVIIADAETDEYETDEIKQIVLTEVYTPVMLDPKDRYELNQDIIFMPTQVTKTIKLDMDADDMFDQEVKFDYEKSEDYDLDFTLTKDGIIILTDKDNLYVKNIWDNSTMYRYTNVRKNRVKAEGNYTIELTDGEKIEVKISNYNRM</sequence>
<feature type="chain" id="PRO_5045613344" evidence="1">
    <location>
        <begin position="21"/>
        <end position="182"/>
    </location>
</feature>
<name>A0ABV8RAP5_9FLAO</name>
<dbReference type="Proteomes" id="UP001595826">
    <property type="component" value="Unassembled WGS sequence"/>
</dbReference>
<comment type="caution">
    <text evidence="2">The sequence shown here is derived from an EMBL/GenBank/DDBJ whole genome shotgun (WGS) entry which is preliminary data.</text>
</comment>
<evidence type="ECO:0000313" key="3">
    <source>
        <dbReference type="Proteomes" id="UP001595826"/>
    </source>
</evidence>
<reference evidence="3" key="1">
    <citation type="journal article" date="2019" name="Int. J. Syst. Evol. Microbiol.">
        <title>The Global Catalogue of Microorganisms (GCM) 10K type strain sequencing project: providing services to taxonomists for standard genome sequencing and annotation.</title>
        <authorList>
            <consortium name="The Broad Institute Genomics Platform"/>
            <consortium name="The Broad Institute Genome Sequencing Center for Infectious Disease"/>
            <person name="Wu L."/>
            <person name="Ma J."/>
        </authorList>
    </citation>
    <scope>NUCLEOTIDE SEQUENCE [LARGE SCALE GENOMIC DNA]</scope>
    <source>
        <strain evidence="3">CECT 8655</strain>
    </source>
</reference>
<evidence type="ECO:0000313" key="2">
    <source>
        <dbReference type="EMBL" id="MFC4269541.1"/>
    </source>
</evidence>
<proteinExistence type="predicted"/>
<dbReference type="EMBL" id="JBHSCY010000002">
    <property type="protein sequence ID" value="MFC4269541.1"/>
    <property type="molecule type" value="Genomic_DNA"/>
</dbReference>
<evidence type="ECO:0000256" key="1">
    <source>
        <dbReference type="SAM" id="SignalP"/>
    </source>
</evidence>
<dbReference type="RefSeq" id="WP_377410707.1">
    <property type="nucleotide sequence ID" value="NZ_JBHSCY010000002.1"/>
</dbReference>
<feature type="signal peptide" evidence="1">
    <location>
        <begin position="1"/>
        <end position="20"/>
    </location>
</feature>
<gene>
    <name evidence="2" type="ORF">ACFOWD_11540</name>
</gene>
<accession>A0ABV8RAP5</accession>